<protein>
    <submittedName>
        <fullName evidence="3">Uncharacterized protein</fullName>
    </submittedName>
</protein>
<dbReference type="EMBL" id="JAFLEQ010000016">
    <property type="protein sequence ID" value="MBN9644909.1"/>
    <property type="molecule type" value="Genomic_DNA"/>
</dbReference>
<dbReference type="InterPro" id="IPR023026">
    <property type="entry name" value="Trp_synth_beta/beta-like"/>
</dbReference>
<sequence>MATGTAGVCRGWTTLPIRTPSGEPAPVQSIASGLGYPGDGPQHAFSKDLGRVTYSTVTCGQTPDAFATLCSTKGLNPALESGYAVTHTITVAHQLGSDGLVIAKLSGRGDKDADYVAGVVRERAGA</sequence>
<organism evidence="3 4">
    <name type="scientific">Corynebacterium mendelii</name>
    <dbReference type="NCBI Taxonomy" id="2765362"/>
    <lineage>
        <taxon>Bacteria</taxon>
        <taxon>Bacillati</taxon>
        <taxon>Actinomycetota</taxon>
        <taxon>Actinomycetes</taxon>
        <taxon>Mycobacteriales</taxon>
        <taxon>Corynebacteriaceae</taxon>
        <taxon>Corynebacterium</taxon>
    </lineage>
</organism>
<gene>
    <name evidence="3" type="ORF">JZY06_09850</name>
</gene>
<dbReference type="InterPro" id="IPR036052">
    <property type="entry name" value="TrpB-like_PALP_sf"/>
</dbReference>
<dbReference type="SUPFAM" id="SSF53686">
    <property type="entry name" value="Tryptophan synthase beta subunit-like PLP-dependent enzymes"/>
    <property type="match status" value="1"/>
</dbReference>
<proteinExistence type="predicted"/>
<dbReference type="PANTHER" id="PTHR48077:SF3">
    <property type="entry name" value="TRYPTOPHAN SYNTHASE"/>
    <property type="match status" value="1"/>
</dbReference>
<keyword evidence="4" id="KW-1185">Reference proteome</keyword>
<dbReference type="Proteomes" id="UP000664332">
    <property type="component" value="Unassembled WGS sequence"/>
</dbReference>
<name>A0A939E1W0_9CORY</name>
<dbReference type="AlphaFoldDB" id="A0A939E1W0"/>
<evidence type="ECO:0000313" key="3">
    <source>
        <dbReference type="EMBL" id="MBN9644909.1"/>
    </source>
</evidence>
<reference evidence="3" key="1">
    <citation type="submission" date="2021-03" db="EMBL/GenBank/DDBJ databases">
        <authorList>
            <person name="Sun Q."/>
        </authorList>
    </citation>
    <scope>NUCLEOTIDE SEQUENCE</scope>
    <source>
        <strain evidence="3">CCM 8862</strain>
    </source>
</reference>
<keyword evidence="2" id="KW-0663">Pyridoxal phosphate</keyword>
<dbReference type="GO" id="GO:0005737">
    <property type="term" value="C:cytoplasm"/>
    <property type="evidence" value="ECO:0007669"/>
    <property type="project" value="TreeGrafter"/>
</dbReference>
<dbReference type="Gene3D" id="3.40.50.1100">
    <property type="match status" value="1"/>
</dbReference>
<comment type="cofactor">
    <cofactor evidence="1">
        <name>pyridoxal 5'-phosphate</name>
        <dbReference type="ChEBI" id="CHEBI:597326"/>
    </cofactor>
</comment>
<evidence type="ECO:0000256" key="2">
    <source>
        <dbReference type="ARBA" id="ARBA00022898"/>
    </source>
</evidence>
<comment type="caution">
    <text evidence="3">The sequence shown here is derived from an EMBL/GenBank/DDBJ whole genome shotgun (WGS) entry which is preliminary data.</text>
</comment>
<dbReference type="PANTHER" id="PTHR48077">
    <property type="entry name" value="TRYPTOPHAN SYNTHASE-RELATED"/>
    <property type="match status" value="1"/>
</dbReference>
<evidence type="ECO:0000313" key="4">
    <source>
        <dbReference type="Proteomes" id="UP000664332"/>
    </source>
</evidence>
<dbReference type="GO" id="GO:0004834">
    <property type="term" value="F:tryptophan synthase activity"/>
    <property type="evidence" value="ECO:0007669"/>
    <property type="project" value="InterPro"/>
</dbReference>
<evidence type="ECO:0000256" key="1">
    <source>
        <dbReference type="ARBA" id="ARBA00001933"/>
    </source>
</evidence>
<accession>A0A939E1W0</accession>